<proteinExistence type="predicted"/>
<reference evidence="3 4" key="1">
    <citation type="submission" date="2014-02" db="EMBL/GenBank/DDBJ databases">
        <authorList>
            <person name="Sears C."/>
            <person name="Carroll K."/>
            <person name="Sack B.R."/>
            <person name="Qadri F."/>
            <person name="Myers L.L."/>
            <person name="Chung G.-T."/>
            <person name="Escheverria P."/>
            <person name="Fraser C.M."/>
            <person name="Sadzewicz L."/>
            <person name="Shefchek K.A."/>
            <person name="Tallon L."/>
            <person name="Das S.P."/>
            <person name="Daugherty S."/>
            <person name="Mongodin E.F."/>
        </authorList>
    </citation>
    <scope>NUCLEOTIDE SEQUENCE [LARGE SCALE GENOMIC DNA]</scope>
    <source>
        <strain evidence="3 4">3976T8</strain>
    </source>
</reference>
<dbReference type="PATRIC" id="fig|1339314.3.peg.3511"/>
<gene>
    <name evidence="3" type="ORF">M123_3355</name>
</gene>
<name>A0A016E5I2_BACFG</name>
<evidence type="ECO:0000313" key="4">
    <source>
        <dbReference type="Proteomes" id="UP000020938"/>
    </source>
</evidence>
<sequence length="525" mass="57204">MKKKLMMVAVLLGALSLGACVDNDESASVEAVRNAKAEQLKGAAALANAQAGVQDAQKRLAEAQAEAKEFENQKDQEDYERNKEKLIAQANADLWAAKANEERAKQDFLNVADEQLKQLYSEYQIYSSQLNGLQETRDQNAVALANYKAGLISYKEVVEKQKAIKLASIAQNDAKIAAYTKYDGLDKADLQNKVVEALQVKNNTIKATTAAAQAKIPARNAYQDVIADFTSDESSLKTVVAARTIIDQLLNFGVNAPIEGCEYDYIDNTGVYYYSGMLSVGNGEYIQPIETSSKEIAENLFVTYYSWKSEYAKEEATQSFNNQYAAAVKLLGKSDDKADAGTKYAALTAANEELKAAGEDQAKIDVANISIAKAKDAIKEQNKVIADLKEMTELIASMSGADVAAYDKAIEALKTNETVLAYVAACDAYDDAYEAYEVADANYSALFNLANNYGVDAKAEIRTLEANNATLNKEIADLDSTYGVLDREQQIARLEVSVANLTAQIDAIQKCMDVIMDQINALIAE</sequence>
<dbReference type="Proteomes" id="UP000020938">
    <property type="component" value="Unassembled WGS sequence"/>
</dbReference>
<feature type="signal peptide" evidence="2">
    <location>
        <begin position="1"/>
        <end position="19"/>
    </location>
</feature>
<evidence type="ECO:0000256" key="2">
    <source>
        <dbReference type="SAM" id="SignalP"/>
    </source>
</evidence>
<dbReference type="AlphaFoldDB" id="A0A016E5I2"/>
<feature type="coiled-coil region" evidence="1">
    <location>
        <begin position="46"/>
        <end position="136"/>
    </location>
</feature>
<organism evidence="3 4">
    <name type="scientific">Bacteroides fragilis str. 3976T8</name>
    <dbReference type="NCBI Taxonomy" id="1339314"/>
    <lineage>
        <taxon>Bacteria</taxon>
        <taxon>Pseudomonadati</taxon>
        <taxon>Bacteroidota</taxon>
        <taxon>Bacteroidia</taxon>
        <taxon>Bacteroidales</taxon>
        <taxon>Bacteroidaceae</taxon>
        <taxon>Bacteroides</taxon>
    </lineage>
</organism>
<keyword evidence="1" id="KW-0175">Coiled coil</keyword>
<dbReference type="RefSeq" id="WP_032598640.1">
    <property type="nucleotide sequence ID" value="NZ_JGDS01000059.1"/>
</dbReference>
<protein>
    <submittedName>
        <fullName evidence="3">Putative lipoprotein</fullName>
    </submittedName>
</protein>
<comment type="caution">
    <text evidence="3">The sequence shown here is derived from an EMBL/GenBank/DDBJ whole genome shotgun (WGS) entry which is preliminary data.</text>
</comment>
<evidence type="ECO:0000313" key="3">
    <source>
        <dbReference type="EMBL" id="EXZ72426.1"/>
    </source>
</evidence>
<accession>A0A016E5I2</accession>
<keyword evidence="3" id="KW-0449">Lipoprotein</keyword>
<dbReference type="EMBL" id="JGDS01000059">
    <property type="protein sequence ID" value="EXZ72426.1"/>
    <property type="molecule type" value="Genomic_DNA"/>
</dbReference>
<dbReference type="PROSITE" id="PS51257">
    <property type="entry name" value="PROKAR_LIPOPROTEIN"/>
    <property type="match status" value="1"/>
</dbReference>
<feature type="chain" id="PRO_5001482231" evidence="2">
    <location>
        <begin position="20"/>
        <end position="525"/>
    </location>
</feature>
<evidence type="ECO:0000256" key="1">
    <source>
        <dbReference type="SAM" id="Coils"/>
    </source>
</evidence>
<keyword evidence="2" id="KW-0732">Signal</keyword>
<feature type="coiled-coil region" evidence="1">
    <location>
        <begin position="454"/>
        <end position="481"/>
    </location>
</feature>